<dbReference type="AlphaFoldDB" id="A0A6P1MJX9"/>
<evidence type="ECO:0000256" key="10">
    <source>
        <dbReference type="SAM" id="Phobius"/>
    </source>
</evidence>
<dbReference type="RefSeq" id="WP_162362108.1">
    <property type="nucleotide sequence ID" value="NZ_CP047591.1"/>
</dbReference>
<dbReference type="InterPro" id="IPR006976">
    <property type="entry name" value="VanZ-like"/>
</dbReference>
<evidence type="ECO:0000256" key="3">
    <source>
        <dbReference type="ARBA" id="ARBA00022801"/>
    </source>
</evidence>
<evidence type="ECO:0000313" key="13">
    <source>
        <dbReference type="EMBL" id="QHI72338.1"/>
    </source>
</evidence>
<feature type="transmembrane region" description="Helical" evidence="10">
    <location>
        <begin position="92"/>
        <end position="116"/>
    </location>
</feature>
<feature type="transmembrane region" description="Helical" evidence="10">
    <location>
        <begin position="195"/>
        <end position="218"/>
    </location>
</feature>
<dbReference type="GO" id="GO:0009252">
    <property type="term" value="P:peptidoglycan biosynthetic process"/>
    <property type="evidence" value="ECO:0007669"/>
    <property type="project" value="UniProtKB-KW"/>
</dbReference>
<name>A0A6P1MJX9_9FIRM</name>
<dbReference type="PANTHER" id="PTHR36834">
    <property type="entry name" value="MEMBRANE PROTEIN-RELATED"/>
    <property type="match status" value="1"/>
</dbReference>
<feature type="binding site" evidence="8">
    <location>
        <position position="461"/>
    </location>
    <ligand>
        <name>substrate</name>
    </ligand>
</feature>
<keyword evidence="5" id="KW-0573">Peptidoglycan synthesis</keyword>
<keyword evidence="2" id="KW-0732">Signal</keyword>
<keyword evidence="3" id="KW-0378">Hydrolase</keyword>
<dbReference type="InterPro" id="IPR001967">
    <property type="entry name" value="Peptidase_S11_N"/>
</dbReference>
<dbReference type="InterPro" id="IPR012338">
    <property type="entry name" value="Beta-lactam/transpept-like"/>
</dbReference>
<keyword evidence="14" id="KW-1185">Reference proteome</keyword>
<feature type="transmembrane region" description="Helical" evidence="10">
    <location>
        <begin position="12"/>
        <end position="31"/>
    </location>
</feature>
<keyword evidence="10" id="KW-0812">Transmembrane</keyword>
<feature type="transmembrane region" description="Helical" evidence="10">
    <location>
        <begin position="123"/>
        <end position="141"/>
    </location>
</feature>
<evidence type="ECO:0000256" key="8">
    <source>
        <dbReference type="PIRSR" id="PIRSR618044-2"/>
    </source>
</evidence>
<keyword evidence="6" id="KW-0961">Cell wall biogenesis/degradation</keyword>
<feature type="active site" evidence="7">
    <location>
        <position position="338"/>
    </location>
</feature>
<dbReference type="InterPro" id="IPR018044">
    <property type="entry name" value="Peptidase_S11"/>
</dbReference>
<keyword evidence="10" id="KW-1133">Transmembrane helix</keyword>
<gene>
    <name evidence="13" type="ORF">Ami3637_07925</name>
</gene>
<feature type="transmembrane region" description="Helical" evidence="10">
    <location>
        <begin position="153"/>
        <end position="174"/>
    </location>
</feature>
<evidence type="ECO:0000256" key="6">
    <source>
        <dbReference type="ARBA" id="ARBA00023316"/>
    </source>
</evidence>
<accession>A0A6P1MJX9</accession>
<dbReference type="InterPro" id="IPR053150">
    <property type="entry name" value="Teicoplanin_resist-assoc"/>
</dbReference>
<feature type="transmembrane region" description="Helical" evidence="10">
    <location>
        <begin position="51"/>
        <end position="72"/>
    </location>
</feature>
<dbReference type="Proteomes" id="UP000463883">
    <property type="component" value="Chromosome"/>
</dbReference>
<evidence type="ECO:0000256" key="9">
    <source>
        <dbReference type="RuleBase" id="RU004016"/>
    </source>
</evidence>
<evidence type="ECO:0000259" key="12">
    <source>
        <dbReference type="Pfam" id="PF04892"/>
    </source>
</evidence>
<evidence type="ECO:0008006" key="15">
    <source>
        <dbReference type="Google" id="ProtNLM"/>
    </source>
</evidence>
<protein>
    <recommendedName>
        <fullName evidence="15">D-alanyl-D-alanine carboxypeptidase</fullName>
    </recommendedName>
</protein>
<dbReference type="GO" id="GO:0006508">
    <property type="term" value="P:proteolysis"/>
    <property type="evidence" value="ECO:0007669"/>
    <property type="project" value="InterPro"/>
</dbReference>
<dbReference type="PRINTS" id="PR00725">
    <property type="entry name" value="DADACBPTASE1"/>
</dbReference>
<proteinExistence type="inferred from homology"/>
<dbReference type="EMBL" id="CP047591">
    <property type="protein sequence ID" value="QHI72338.1"/>
    <property type="molecule type" value="Genomic_DNA"/>
</dbReference>
<evidence type="ECO:0000256" key="4">
    <source>
        <dbReference type="ARBA" id="ARBA00022960"/>
    </source>
</evidence>
<organism evidence="13 14">
    <name type="scientific">Aminipila terrae</name>
    <dbReference type="NCBI Taxonomy" id="2697030"/>
    <lineage>
        <taxon>Bacteria</taxon>
        <taxon>Bacillati</taxon>
        <taxon>Bacillota</taxon>
        <taxon>Clostridia</taxon>
        <taxon>Peptostreptococcales</taxon>
        <taxon>Anaerovoracaceae</taxon>
        <taxon>Aminipila</taxon>
    </lineage>
</organism>
<feature type="active site" description="Proton acceptor" evidence="7">
    <location>
        <position position="284"/>
    </location>
</feature>
<dbReference type="Pfam" id="PF04892">
    <property type="entry name" value="VanZ"/>
    <property type="match status" value="1"/>
</dbReference>
<evidence type="ECO:0000256" key="5">
    <source>
        <dbReference type="ARBA" id="ARBA00022984"/>
    </source>
</evidence>
<comment type="similarity">
    <text evidence="1 9">Belongs to the peptidase S11 family.</text>
</comment>
<dbReference type="GO" id="GO:0009002">
    <property type="term" value="F:serine-type D-Ala-D-Ala carboxypeptidase activity"/>
    <property type="evidence" value="ECO:0007669"/>
    <property type="project" value="InterPro"/>
</dbReference>
<dbReference type="GO" id="GO:0008360">
    <property type="term" value="P:regulation of cell shape"/>
    <property type="evidence" value="ECO:0007669"/>
    <property type="project" value="UniProtKB-KW"/>
</dbReference>
<feature type="domain" description="VanZ-like" evidence="12">
    <location>
        <begin position="52"/>
        <end position="167"/>
    </location>
</feature>
<dbReference type="PANTHER" id="PTHR36834:SF1">
    <property type="entry name" value="INTEGRAL MEMBRANE PROTEIN"/>
    <property type="match status" value="1"/>
</dbReference>
<evidence type="ECO:0000256" key="7">
    <source>
        <dbReference type="PIRSR" id="PIRSR618044-1"/>
    </source>
</evidence>
<keyword evidence="4" id="KW-0133">Cell shape</keyword>
<evidence type="ECO:0000259" key="11">
    <source>
        <dbReference type="Pfam" id="PF00768"/>
    </source>
</evidence>
<feature type="domain" description="Peptidase S11 D-alanyl-D-alanine carboxypeptidase A N-terminal" evidence="11">
    <location>
        <begin position="250"/>
        <end position="490"/>
    </location>
</feature>
<dbReference type="GO" id="GO:0071555">
    <property type="term" value="P:cell wall organization"/>
    <property type="evidence" value="ECO:0007669"/>
    <property type="project" value="UniProtKB-KW"/>
</dbReference>
<sequence>MEYLVACVKYTAGIKGYALTGLIASLVVLLISEINQKRRHELAAGTHRVLLLILGLYLTFVFSVTFSPIYGFSISRFGQNVNLVPFKAVKDIFINPLNFFGNIFMFVPIGALLVLYSYKCQKIYVTLFTGIAISLFIELIQSFESRGTDIDDIILNTMGTFIGYIVGKSILLYIPAMRKRVGVVKKIEGKYRRRLNDVGSIKILCILTAVCVFTTGFAQRDVLLKANPVSDISPVRHVERTKVADKRLHAELTAKNVYFINVSTNTIYYKKAEEEKIAPASTTKMLTALTALDYCSMQERVTIGNEVGLISEHASRAWLYPGSELTVEQLLDGLLLPSGNDAAYSLAVFAGRKIAGDEKLSIEKAIPAFMEKMNSKAKSLGAVHSNFVRPDGYDTENQYTTAQDLALIAKEFLESRKLKKIAGTYSITDKWLSGQSVTYKNTNELINPESPYYYEPAIGLKTGKSDDAGCCLISAAKVHGDIYIGVVMGSTEEGRWEDSLKLYNEIQQ</sequence>
<dbReference type="KEGG" id="amic:Ami3637_07925"/>
<dbReference type="Pfam" id="PF00768">
    <property type="entry name" value="Peptidase_S11"/>
    <property type="match status" value="1"/>
</dbReference>
<keyword evidence="10" id="KW-0472">Membrane</keyword>
<dbReference type="SUPFAM" id="SSF56601">
    <property type="entry name" value="beta-lactamase/transpeptidase-like"/>
    <property type="match status" value="1"/>
</dbReference>
<feature type="active site" description="Acyl-ester intermediate" evidence="7">
    <location>
        <position position="281"/>
    </location>
</feature>
<reference evidence="13 14" key="1">
    <citation type="submission" date="2020-01" db="EMBL/GenBank/DDBJ databases">
        <title>Genomic analysis of Aminipila sp. CBA3637.</title>
        <authorList>
            <person name="Kim Y.B."/>
            <person name="Roh S.W."/>
        </authorList>
    </citation>
    <scope>NUCLEOTIDE SEQUENCE [LARGE SCALE GENOMIC DNA]</scope>
    <source>
        <strain evidence="13 14">CBA3637</strain>
    </source>
</reference>
<evidence type="ECO:0000256" key="2">
    <source>
        <dbReference type="ARBA" id="ARBA00022729"/>
    </source>
</evidence>
<evidence type="ECO:0000313" key="14">
    <source>
        <dbReference type="Proteomes" id="UP000463883"/>
    </source>
</evidence>
<evidence type="ECO:0000256" key="1">
    <source>
        <dbReference type="ARBA" id="ARBA00007164"/>
    </source>
</evidence>
<dbReference type="Gene3D" id="3.40.710.10">
    <property type="entry name" value="DD-peptidase/beta-lactamase superfamily"/>
    <property type="match status" value="1"/>
</dbReference>